<feature type="region of interest" description="Disordered" evidence="5">
    <location>
        <begin position="325"/>
        <end position="344"/>
    </location>
</feature>
<comment type="caution">
    <text evidence="7">The sequence shown here is derived from an EMBL/GenBank/DDBJ whole genome shotgun (WGS) entry which is preliminary data.</text>
</comment>
<comment type="cofactor">
    <cofactor evidence="1">
        <name>pyridoxal 5'-phosphate</name>
        <dbReference type="ChEBI" id="CHEBI:597326"/>
    </cofactor>
</comment>
<accession>A0A8J4CQU3</accession>
<dbReference type="PANTHER" id="PTHR42790:SF19">
    <property type="entry name" value="KYNURENINE_ALPHA-AMINOADIPATE AMINOTRANSFERASE, MITOCHONDRIAL"/>
    <property type="match status" value="1"/>
</dbReference>
<dbReference type="InterPro" id="IPR050859">
    <property type="entry name" value="Class-I_PLP-dep_aminotransf"/>
</dbReference>
<evidence type="ECO:0000256" key="1">
    <source>
        <dbReference type="ARBA" id="ARBA00001933"/>
    </source>
</evidence>
<dbReference type="Proteomes" id="UP000747110">
    <property type="component" value="Unassembled WGS sequence"/>
</dbReference>
<dbReference type="Pfam" id="PF00155">
    <property type="entry name" value="Aminotran_1_2"/>
    <property type="match status" value="1"/>
</dbReference>
<evidence type="ECO:0000313" key="8">
    <source>
        <dbReference type="Proteomes" id="UP000747110"/>
    </source>
</evidence>
<evidence type="ECO:0000313" key="7">
    <source>
        <dbReference type="EMBL" id="GIL83316.1"/>
    </source>
</evidence>
<proteinExistence type="predicted"/>
<dbReference type="PANTHER" id="PTHR42790">
    <property type="entry name" value="AMINOTRANSFERASE"/>
    <property type="match status" value="1"/>
</dbReference>
<dbReference type="GO" id="GO:0008483">
    <property type="term" value="F:transaminase activity"/>
    <property type="evidence" value="ECO:0007669"/>
    <property type="project" value="UniProtKB-KW"/>
</dbReference>
<dbReference type="GO" id="GO:1901605">
    <property type="term" value="P:alpha-amino acid metabolic process"/>
    <property type="evidence" value="ECO:0007669"/>
    <property type="project" value="TreeGrafter"/>
</dbReference>
<sequence length="584" mass="61605">MDYSRFLSAEAKRFTNASLAGLVHRFAGVDGVISLAAGLPPAEAFPVTELTARTADGQDVTLGSEGRQAYLAQQYNFNPQGYDPLLNWLRNLTVKLHGVNIANASAQSPKVAKKEPVALAGGPGGDTAAAVAVTAAAPVRAEAVAVGGTNNDRGATAAAPAGPNAAEPAAVSVAATTQAALGAPVRDLVLTSGAIHAIFAIISCLTDPGDTLVVDEYTYTHALECVFLPRGLRLLPVRGDREGLDPEDLDLQLQLATAEVAAGRGACRRPRLLYTIPTGHNPTGVVMGEDRKRRILEVCETHDLLVLEDDAYYWLYYPYEGESGGTAGEEEGRGGITSSAPGRGRVPGLEGLPASLLHLDTRGRVIRVDTFSKLLGPGYRLGWITAPRPLVAKLANWVQASTVGPCSVTQVLVAKLLQQWGMDGFKAYVRKLQALYASRAASAHAAALAHLGDLAEWQAPQAGMFMWIQIAGNLDESTLLDELVAAKVVVVPGSMFATRGLQATLNWSAKLTSTSTSTSTSTRMQPQQKHQQGEQGTTQETAGLASPISCCLRLSFAGCSPQDFEEGIMRLARVIRAALHARSG</sequence>
<keyword evidence="8" id="KW-1185">Reference proteome</keyword>
<protein>
    <recommendedName>
        <fullName evidence="6">Aminotransferase class I/classII large domain-containing protein</fullName>
    </recommendedName>
</protein>
<evidence type="ECO:0000256" key="5">
    <source>
        <dbReference type="SAM" id="MobiDB-lite"/>
    </source>
</evidence>
<dbReference type="SUPFAM" id="SSF53383">
    <property type="entry name" value="PLP-dependent transferases"/>
    <property type="match status" value="1"/>
</dbReference>
<keyword evidence="4" id="KW-0663">Pyridoxal phosphate</keyword>
<feature type="domain" description="Aminotransferase class I/classII large" evidence="6">
    <location>
        <begin position="184"/>
        <end position="499"/>
    </location>
</feature>
<dbReference type="Gene3D" id="3.40.640.10">
    <property type="entry name" value="Type I PLP-dependent aspartate aminotransferase-like (Major domain)"/>
    <property type="match status" value="2"/>
</dbReference>
<reference evidence="7" key="1">
    <citation type="journal article" date="2021" name="Proc. Natl. Acad. Sci. U.S.A.">
        <title>Three genomes in the algal genus Volvox reveal the fate of a haploid sex-determining region after a transition to homothallism.</title>
        <authorList>
            <person name="Yamamoto K."/>
            <person name="Hamaji T."/>
            <person name="Kawai-Toyooka H."/>
            <person name="Matsuzaki R."/>
            <person name="Takahashi F."/>
            <person name="Nishimura Y."/>
            <person name="Kawachi M."/>
            <person name="Noguchi H."/>
            <person name="Minakuchi Y."/>
            <person name="Umen J.G."/>
            <person name="Toyoda A."/>
            <person name="Nozaki H."/>
        </authorList>
    </citation>
    <scope>NUCLEOTIDE SEQUENCE</scope>
    <source>
        <strain evidence="7">NIES-3786</strain>
    </source>
</reference>
<feature type="region of interest" description="Disordered" evidence="5">
    <location>
        <begin position="515"/>
        <end position="540"/>
    </location>
</feature>
<dbReference type="GO" id="GO:0030170">
    <property type="term" value="F:pyridoxal phosphate binding"/>
    <property type="evidence" value="ECO:0007669"/>
    <property type="project" value="InterPro"/>
</dbReference>
<dbReference type="EMBL" id="BNCP01000026">
    <property type="protein sequence ID" value="GIL83316.1"/>
    <property type="molecule type" value="Genomic_DNA"/>
</dbReference>
<dbReference type="AlphaFoldDB" id="A0A8J4CQU3"/>
<dbReference type="CDD" id="cd00609">
    <property type="entry name" value="AAT_like"/>
    <property type="match status" value="1"/>
</dbReference>
<evidence type="ECO:0000259" key="6">
    <source>
        <dbReference type="Pfam" id="PF00155"/>
    </source>
</evidence>
<organism evidence="7 8">
    <name type="scientific">Volvox reticuliferus</name>
    <dbReference type="NCBI Taxonomy" id="1737510"/>
    <lineage>
        <taxon>Eukaryota</taxon>
        <taxon>Viridiplantae</taxon>
        <taxon>Chlorophyta</taxon>
        <taxon>core chlorophytes</taxon>
        <taxon>Chlorophyceae</taxon>
        <taxon>CS clade</taxon>
        <taxon>Chlamydomonadales</taxon>
        <taxon>Volvocaceae</taxon>
        <taxon>Volvox</taxon>
    </lineage>
</organism>
<dbReference type="OrthoDB" id="691673at2759"/>
<evidence type="ECO:0000256" key="3">
    <source>
        <dbReference type="ARBA" id="ARBA00022679"/>
    </source>
</evidence>
<evidence type="ECO:0000256" key="4">
    <source>
        <dbReference type="ARBA" id="ARBA00022898"/>
    </source>
</evidence>
<dbReference type="InterPro" id="IPR015421">
    <property type="entry name" value="PyrdxlP-dep_Trfase_major"/>
</dbReference>
<keyword evidence="2" id="KW-0032">Aminotransferase</keyword>
<name>A0A8J4CQU3_9CHLO</name>
<keyword evidence="3" id="KW-0808">Transferase</keyword>
<evidence type="ECO:0000256" key="2">
    <source>
        <dbReference type="ARBA" id="ARBA00022576"/>
    </source>
</evidence>
<gene>
    <name evidence="7" type="ORF">Vretifemale_12152</name>
</gene>
<dbReference type="InterPro" id="IPR015424">
    <property type="entry name" value="PyrdxlP-dep_Trfase"/>
</dbReference>
<dbReference type="InterPro" id="IPR004839">
    <property type="entry name" value="Aminotransferase_I/II_large"/>
</dbReference>